<reference evidence="2 3" key="1">
    <citation type="submission" date="2023-09" db="EMBL/GenBank/DDBJ databases">
        <title>Multi-omics analysis of a traditional fermented food reveals byproduct-associated fungal strains for waste-to-food upcycling.</title>
        <authorList>
            <consortium name="Lawrence Berkeley National Laboratory"/>
            <person name="Rekdal V.M."/>
            <person name="Villalobos-Escobedo J.M."/>
            <person name="Rodriguez-Valeron N."/>
            <person name="Garcia M.O."/>
            <person name="Vasquez D.P."/>
            <person name="Damayanti I."/>
            <person name="Sorensen P.M."/>
            <person name="Baidoo E.E."/>
            <person name="De Carvalho A.C."/>
            <person name="Riley R."/>
            <person name="Lipzen A."/>
            <person name="He G."/>
            <person name="Yan M."/>
            <person name="Haridas S."/>
            <person name="Daum C."/>
            <person name="Yoshinaga Y."/>
            <person name="Ng V."/>
            <person name="Grigoriev I.V."/>
            <person name="Munk R."/>
            <person name="Nuraida L."/>
            <person name="Wijaya C.H."/>
            <person name="Morales P.-C."/>
            <person name="Keasling J.D."/>
        </authorList>
    </citation>
    <scope>NUCLEOTIDE SEQUENCE [LARGE SCALE GENOMIC DNA]</scope>
    <source>
        <strain evidence="2 3">FGSC 2613</strain>
    </source>
</reference>
<organism evidence="2 3">
    <name type="scientific">Neurospora intermedia</name>
    <dbReference type="NCBI Taxonomy" id="5142"/>
    <lineage>
        <taxon>Eukaryota</taxon>
        <taxon>Fungi</taxon>
        <taxon>Dikarya</taxon>
        <taxon>Ascomycota</taxon>
        <taxon>Pezizomycotina</taxon>
        <taxon>Sordariomycetes</taxon>
        <taxon>Sordariomycetidae</taxon>
        <taxon>Sordariales</taxon>
        <taxon>Sordariaceae</taxon>
        <taxon>Neurospora</taxon>
    </lineage>
</organism>
<evidence type="ECO:0000313" key="3">
    <source>
        <dbReference type="Proteomes" id="UP001451303"/>
    </source>
</evidence>
<sequence>MIPSIHPITCKRWITHDEDTFSTYLFTRIISKKKVVNSCTTGYSAHLPSSPASVQFPRRCTTWMARRQPVEKTDPHRLPRLKTSNSKSDGVGHAKVKRQERAHSDINHRKGSFVVCVASEMISDEVSFFSKVQVRSMDEFPSRREFRPPQGCLRVSEAKLKRSCTDVTTSPYIQATDANFMSFDNDTITYPQIPSFHDHRRFIRFLRQVSAAHDAQMPTKLSEISAPLTNPNIPNFHVTLTQTAISKTDVMSDQSQSYKHIFSMETFAGEEKLQQTARVATVRLVQAQNAMI</sequence>
<dbReference type="EMBL" id="JAVLET010000007">
    <property type="protein sequence ID" value="KAL0468444.1"/>
    <property type="molecule type" value="Genomic_DNA"/>
</dbReference>
<gene>
    <name evidence="2" type="ORF">QR685DRAFT_341282</name>
</gene>
<feature type="compositionally biased region" description="Basic and acidic residues" evidence="1">
    <location>
        <begin position="68"/>
        <end position="77"/>
    </location>
</feature>
<protein>
    <submittedName>
        <fullName evidence="2">Uncharacterized protein</fullName>
    </submittedName>
</protein>
<feature type="region of interest" description="Disordered" evidence="1">
    <location>
        <begin position="66"/>
        <end position="102"/>
    </location>
</feature>
<proteinExistence type="predicted"/>
<evidence type="ECO:0000313" key="2">
    <source>
        <dbReference type="EMBL" id="KAL0468444.1"/>
    </source>
</evidence>
<name>A0ABR3D6X7_NEUIN</name>
<dbReference type="Proteomes" id="UP001451303">
    <property type="component" value="Unassembled WGS sequence"/>
</dbReference>
<keyword evidence="3" id="KW-1185">Reference proteome</keyword>
<evidence type="ECO:0000256" key="1">
    <source>
        <dbReference type="SAM" id="MobiDB-lite"/>
    </source>
</evidence>
<accession>A0ABR3D6X7</accession>
<comment type="caution">
    <text evidence="2">The sequence shown here is derived from an EMBL/GenBank/DDBJ whole genome shotgun (WGS) entry which is preliminary data.</text>
</comment>